<dbReference type="SUPFAM" id="SSF88713">
    <property type="entry name" value="Glycoside hydrolase/deacetylase"/>
    <property type="match status" value="1"/>
</dbReference>
<accession>A0A023BWL1</accession>
<dbReference type="InterPro" id="IPR002509">
    <property type="entry name" value="NODB_dom"/>
</dbReference>
<proteinExistence type="predicted"/>
<dbReference type="PROSITE" id="PS51677">
    <property type="entry name" value="NODB"/>
    <property type="match status" value="1"/>
</dbReference>
<gene>
    <name evidence="4" type="ORF">ATO12_11350</name>
</gene>
<dbReference type="InterPro" id="IPR050248">
    <property type="entry name" value="Polysacc_deacetylase_ArnD"/>
</dbReference>
<dbReference type="AlphaFoldDB" id="A0A023BWL1"/>
<dbReference type="EMBL" id="AQRA01000003">
    <property type="protein sequence ID" value="EZH74359.1"/>
    <property type="molecule type" value="Genomic_DNA"/>
</dbReference>
<keyword evidence="2" id="KW-0378">Hydrolase</keyword>
<dbReference type="STRING" id="1317122.ATO12_11350"/>
<evidence type="ECO:0000256" key="1">
    <source>
        <dbReference type="ARBA" id="ARBA00022723"/>
    </source>
</evidence>
<feature type="domain" description="NodB homology" evidence="3">
    <location>
        <begin position="29"/>
        <end position="212"/>
    </location>
</feature>
<keyword evidence="1" id="KW-0479">Metal-binding</keyword>
<dbReference type="PANTHER" id="PTHR10587:SF133">
    <property type="entry name" value="CHITIN DEACETYLASE 1-RELATED"/>
    <property type="match status" value="1"/>
</dbReference>
<dbReference type="GO" id="GO:0005975">
    <property type="term" value="P:carbohydrate metabolic process"/>
    <property type="evidence" value="ECO:0007669"/>
    <property type="project" value="InterPro"/>
</dbReference>
<keyword evidence="5" id="KW-1185">Reference proteome</keyword>
<dbReference type="GO" id="GO:0016020">
    <property type="term" value="C:membrane"/>
    <property type="evidence" value="ECO:0007669"/>
    <property type="project" value="TreeGrafter"/>
</dbReference>
<comment type="caution">
    <text evidence="4">The sequence shown here is derived from an EMBL/GenBank/DDBJ whole genome shotgun (WGS) entry which is preliminary data.</text>
</comment>
<protein>
    <submittedName>
        <fullName evidence="4">Polysaccharide deacetylase</fullName>
    </submittedName>
</protein>
<evidence type="ECO:0000259" key="3">
    <source>
        <dbReference type="PROSITE" id="PS51677"/>
    </source>
</evidence>
<dbReference type="GO" id="GO:0016810">
    <property type="term" value="F:hydrolase activity, acting on carbon-nitrogen (but not peptide) bonds"/>
    <property type="evidence" value="ECO:0007669"/>
    <property type="project" value="InterPro"/>
</dbReference>
<dbReference type="Gene3D" id="3.20.20.370">
    <property type="entry name" value="Glycoside hydrolase/deacetylase"/>
    <property type="match status" value="1"/>
</dbReference>
<dbReference type="CDD" id="cd10917">
    <property type="entry name" value="CE4_NodB_like_6s_7s"/>
    <property type="match status" value="1"/>
</dbReference>
<name>A0A023BWL1_9FLAO</name>
<dbReference type="Proteomes" id="UP000023541">
    <property type="component" value="Unassembled WGS sequence"/>
</dbReference>
<dbReference type="RefSeq" id="WP_034240712.1">
    <property type="nucleotide sequence ID" value="NZ_AQRA01000003.1"/>
</dbReference>
<evidence type="ECO:0000256" key="2">
    <source>
        <dbReference type="ARBA" id="ARBA00022801"/>
    </source>
</evidence>
<dbReference type="GO" id="GO:0046872">
    <property type="term" value="F:metal ion binding"/>
    <property type="evidence" value="ECO:0007669"/>
    <property type="project" value="UniProtKB-KW"/>
</dbReference>
<organism evidence="4 5">
    <name type="scientific">Aquimarina atlantica</name>
    <dbReference type="NCBI Taxonomy" id="1317122"/>
    <lineage>
        <taxon>Bacteria</taxon>
        <taxon>Pseudomonadati</taxon>
        <taxon>Bacteroidota</taxon>
        <taxon>Flavobacteriia</taxon>
        <taxon>Flavobacteriales</taxon>
        <taxon>Flavobacteriaceae</taxon>
        <taxon>Aquimarina</taxon>
    </lineage>
</organism>
<dbReference type="InterPro" id="IPR011330">
    <property type="entry name" value="Glyco_hydro/deAcase_b/a-brl"/>
</dbReference>
<dbReference type="PANTHER" id="PTHR10587">
    <property type="entry name" value="GLYCOSYL TRANSFERASE-RELATED"/>
    <property type="match status" value="1"/>
</dbReference>
<reference evidence="4 5" key="1">
    <citation type="submission" date="2014-04" db="EMBL/GenBank/DDBJ databases">
        <title>Aquimarina sp. 22II-S11-z7 Genome Sequencing.</title>
        <authorList>
            <person name="Lai Q."/>
        </authorList>
    </citation>
    <scope>NUCLEOTIDE SEQUENCE [LARGE SCALE GENOMIC DNA]</scope>
    <source>
        <strain evidence="4 5">22II-S11-z7</strain>
    </source>
</reference>
<dbReference type="OrthoDB" id="9812065at2"/>
<evidence type="ECO:0000313" key="4">
    <source>
        <dbReference type="EMBL" id="EZH74359.1"/>
    </source>
</evidence>
<sequence>MQIIPNKTPKLIKQLFPNYIWDLYTTNEKKLYLTFDDGPIPGVTEFVLTQLNQYNAKATFFCIGDNIRKHPEVFRQILAEGHAIGNHTMNHLKAWKTNLEIYIQNTIDCQNLIQEYSPKKDIQQIFRPPYGQISRTKFKVLEKLGYKIILWDVLSKDWEQTISPEECLQNVLQNAQQGSIIVFHDSIKASKNLTVILPEILDYFSKRGYVFDTIGL</sequence>
<dbReference type="Pfam" id="PF01522">
    <property type="entry name" value="Polysacc_deac_1"/>
    <property type="match status" value="1"/>
</dbReference>
<evidence type="ECO:0000313" key="5">
    <source>
        <dbReference type="Proteomes" id="UP000023541"/>
    </source>
</evidence>
<dbReference type="eggNOG" id="COG0726">
    <property type="taxonomic scope" value="Bacteria"/>
</dbReference>